<accession>A0A7J6NSS0</accession>
<proteinExistence type="predicted"/>
<name>A0A7J6NSS0_PEROL</name>
<evidence type="ECO:0000313" key="1">
    <source>
        <dbReference type="EMBL" id="KAF4686904.1"/>
    </source>
</evidence>
<gene>
    <name evidence="1" type="ORF">FOZ62_024397</name>
</gene>
<feature type="non-terminal residue" evidence="1">
    <location>
        <position position="1"/>
    </location>
</feature>
<protein>
    <submittedName>
        <fullName evidence="1">Uncharacterized protein</fullName>
    </submittedName>
</protein>
<sequence length="147" mass="16158">DEVALKLKKVYIAVSASEVVLTPAVELLKWQLPRMRVTEDTLTDSSGKIRDVNDEYANNYSGALKTASVRAPADCGTSAGLIDGGEADWKLTEEMAEQDYCCEQALARRWLQNERSCRLAFVRLGLLTPPACSTLSRAFSAVAERVM</sequence>
<evidence type="ECO:0000313" key="2">
    <source>
        <dbReference type="Proteomes" id="UP000574390"/>
    </source>
</evidence>
<comment type="caution">
    <text evidence="1">The sequence shown here is derived from an EMBL/GenBank/DDBJ whole genome shotgun (WGS) entry which is preliminary data.</text>
</comment>
<dbReference type="Proteomes" id="UP000574390">
    <property type="component" value="Unassembled WGS sequence"/>
</dbReference>
<dbReference type="EMBL" id="JABANM010036843">
    <property type="protein sequence ID" value="KAF4686904.1"/>
    <property type="molecule type" value="Genomic_DNA"/>
</dbReference>
<feature type="non-terminal residue" evidence="1">
    <location>
        <position position="147"/>
    </location>
</feature>
<reference evidence="1 2" key="1">
    <citation type="submission" date="2020-04" db="EMBL/GenBank/DDBJ databases">
        <title>Perkinsus olseni comparative genomics.</title>
        <authorList>
            <person name="Bogema D.R."/>
        </authorList>
    </citation>
    <scope>NUCLEOTIDE SEQUENCE [LARGE SCALE GENOMIC DNA]</scope>
    <source>
        <strain evidence="1">ATCC PRA-205</strain>
    </source>
</reference>
<dbReference type="AlphaFoldDB" id="A0A7J6NSS0"/>
<organism evidence="1 2">
    <name type="scientific">Perkinsus olseni</name>
    <name type="common">Perkinsus atlanticus</name>
    <dbReference type="NCBI Taxonomy" id="32597"/>
    <lineage>
        <taxon>Eukaryota</taxon>
        <taxon>Sar</taxon>
        <taxon>Alveolata</taxon>
        <taxon>Perkinsozoa</taxon>
        <taxon>Perkinsea</taxon>
        <taxon>Perkinsida</taxon>
        <taxon>Perkinsidae</taxon>
        <taxon>Perkinsus</taxon>
    </lineage>
</organism>